<feature type="region of interest" description="Disordered" evidence="1">
    <location>
        <begin position="1"/>
        <end position="72"/>
    </location>
</feature>
<organism evidence="2 3">
    <name type="scientific">Cryomyces minteri</name>
    <dbReference type="NCBI Taxonomy" id="331657"/>
    <lineage>
        <taxon>Eukaryota</taxon>
        <taxon>Fungi</taxon>
        <taxon>Dikarya</taxon>
        <taxon>Ascomycota</taxon>
        <taxon>Pezizomycotina</taxon>
        <taxon>Dothideomycetes</taxon>
        <taxon>Dothideomycetes incertae sedis</taxon>
        <taxon>Cryomyces</taxon>
    </lineage>
</organism>
<dbReference type="STRING" id="331657.A0A4U0XVC1"/>
<name>A0A4U0XVC1_9PEZI</name>
<accession>A0A4U0XVC1</accession>
<protein>
    <submittedName>
        <fullName evidence="2">Uncharacterized protein</fullName>
    </submittedName>
</protein>
<proteinExistence type="predicted"/>
<dbReference type="OrthoDB" id="309640at2759"/>
<keyword evidence="3" id="KW-1185">Reference proteome</keyword>
<evidence type="ECO:0000256" key="1">
    <source>
        <dbReference type="SAM" id="MobiDB-lite"/>
    </source>
</evidence>
<feature type="compositionally biased region" description="Low complexity" evidence="1">
    <location>
        <begin position="33"/>
        <end position="43"/>
    </location>
</feature>
<feature type="compositionally biased region" description="Low complexity" evidence="1">
    <location>
        <begin position="14"/>
        <end position="25"/>
    </location>
</feature>
<sequence>MPLSPRRSAKKKTTPTTAAKGKYGTDNAAPGRSIPKPSKIIKSAKGATPSEQKKQKMTAGLSAHVRVETAETARQDRKDIVIECERPTKPVSKRAPVTKADNTAKHTSGASRSEGVLLPTPDTEDSDDELKDLQYFPHTSLSTTPAEHVRSDAHFTECLCTLRNAVAAFATAHFCFTIPEAVQADTLAKIAVTATPELIRYAGFIAVGGPNGRAGWEEIFVQKNERSALAFGLLGHALKEHVFDSLLFGASAEQELALRSMEAEQVKHDGFIRTASRAGLINDYLATTSTPPNFTTAAETLTLQLYTLLLPLFALDPAYEPLPSPSTSCLRAWLTFAQGPATTTELSAHHMRLRTLHAVVLTAAHLSIRMRRQADVVFFFPPTCKDEAWSNARMECFNAKDMDRLHPSKEARDRPLVRVVCWAGVAAYRRGGGEIAVRELREQQDKGKEPFAQEALARTDCKRKRQSNPQMGFRTKTLMKSVVSCRWGR</sequence>
<comment type="caution">
    <text evidence="2">The sequence shown here is derived from an EMBL/GenBank/DDBJ whole genome shotgun (WGS) entry which is preliminary data.</text>
</comment>
<dbReference type="Proteomes" id="UP000308768">
    <property type="component" value="Unassembled WGS sequence"/>
</dbReference>
<reference evidence="2 3" key="1">
    <citation type="submission" date="2017-03" db="EMBL/GenBank/DDBJ databases">
        <title>Genomes of endolithic fungi from Antarctica.</title>
        <authorList>
            <person name="Coleine C."/>
            <person name="Masonjones S."/>
            <person name="Stajich J.E."/>
        </authorList>
    </citation>
    <scope>NUCLEOTIDE SEQUENCE [LARGE SCALE GENOMIC DNA]</scope>
    <source>
        <strain evidence="2 3">CCFEE 5187</strain>
    </source>
</reference>
<gene>
    <name evidence="2" type="ORF">B0A49_00613</name>
</gene>
<dbReference type="AlphaFoldDB" id="A0A4U0XVC1"/>
<dbReference type="EMBL" id="NAJN01000016">
    <property type="protein sequence ID" value="TKA81724.1"/>
    <property type="molecule type" value="Genomic_DNA"/>
</dbReference>
<feature type="region of interest" description="Disordered" evidence="1">
    <location>
        <begin position="88"/>
        <end position="129"/>
    </location>
</feature>
<evidence type="ECO:0000313" key="3">
    <source>
        <dbReference type="Proteomes" id="UP000308768"/>
    </source>
</evidence>
<evidence type="ECO:0000313" key="2">
    <source>
        <dbReference type="EMBL" id="TKA81724.1"/>
    </source>
</evidence>